<reference evidence="2 3" key="1">
    <citation type="submission" date="2019-02" db="EMBL/GenBank/DDBJ databases">
        <title>Isolation and identification of novel species under the genus Muribaculum.</title>
        <authorList>
            <person name="Miyake S."/>
            <person name="Ding Y."/>
            <person name="Low A."/>
            <person name="Soh M."/>
            <person name="Seedorf H."/>
        </authorList>
    </citation>
    <scope>NUCLEOTIDE SEQUENCE [LARGE SCALE GENOMIC DNA]</scope>
    <source>
        <strain evidence="2 3">TLL-A4</strain>
    </source>
</reference>
<dbReference type="AlphaFoldDB" id="A0A4P7VNJ3"/>
<name>A0A4P7VNJ3_9BACT</name>
<accession>A0A4P7VNJ3</accession>
<keyword evidence="3" id="KW-1185">Reference proteome</keyword>
<feature type="transmembrane region" description="Helical" evidence="1">
    <location>
        <begin position="37"/>
        <end position="55"/>
    </location>
</feature>
<dbReference type="RefSeq" id="WP_168184309.1">
    <property type="nucleotide sequence ID" value="NZ_CP039393.1"/>
</dbReference>
<evidence type="ECO:0000256" key="1">
    <source>
        <dbReference type="SAM" id="Phobius"/>
    </source>
</evidence>
<evidence type="ECO:0000313" key="3">
    <source>
        <dbReference type="Proteomes" id="UP000297031"/>
    </source>
</evidence>
<sequence length="100" mass="11380">MDEGCSEYISIISSMRDMSLLYNSKQLLKRIIQIENLYMKFILTVIALTLIIISIELADRNRYCVVDFLHGTVDIDGTVEVSGKIDTYEQNTVIGRGFNP</sequence>
<keyword evidence="1" id="KW-0472">Membrane</keyword>
<dbReference type="KEGG" id="mgod:E7746_05675"/>
<evidence type="ECO:0000313" key="2">
    <source>
        <dbReference type="EMBL" id="QCD35421.1"/>
    </source>
</evidence>
<gene>
    <name evidence="2" type="ORF">E7746_05675</name>
</gene>
<dbReference type="EMBL" id="CP039393">
    <property type="protein sequence ID" value="QCD35421.1"/>
    <property type="molecule type" value="Genomic_DNA"/>
</dbReference>
<keyword evidence="1" id="KW-0812">Transmembrane</keyword>
<keyword evidence="1" id="KW-1133">Transmembrane helix</keyword>
<protein>
    <submittedName>
        <fullName evidence="2">Uncharacterized protein</fullName>
    </submittedName>
</protein>
<dbReference type="Proteomes" id="UP000297031">
    <property type="component" value="Chromosome"/>
</dbReference>
<proteinExistence type="predicted"/>
<organism evidence="2 3">
    <name type="scientific">Muribaculum gordoncarteri</name>
    <dbReference type="NCBI Taxonomy" id="2530390"/>
    <lineage>
        <taxon>Bacteria</taxon>
        <taxon>Pseudomonadati</taxon>
        <taxon>Bacteroidota</taxon>
        <taxon>Bacteroidia</taxon>
        <taxon>Bacteroidales</taxon>
        <taxon>Muribaculaceae</taxon>
        <taxon>Muribaculum</taxon>
    </lineage>
</organism>